<dbReference type="Proteomes" id="UP000004310">
    <property type="component" value="Unassembled WGS sequence"/>
</dbReference>
<dbReference type="eggNOG" id="COG3757">
    <property type="taxonomic scope" value="Bacteria"/>
</dbReference>
<dbReference type="PANTHER" id="PTHR34135">
    <property type="entry name" value="LYSOZYME"/>
    <property type="match status" value="1"/>
</dbReference>
<dbReference type="PANTHER" id="PTHR34135:SF2">
    <property type="entry name" value="LYSOZYME"/>
    <property type="match status" value="1"/>
</dbReference>
<proteinExistence type="inferred from homology"/>
<name>Q0G7T5_9HYPH</name>
<evidence type="ECO:0000313" key="4">
    <source>
        <dbReference type="EMBL" id="EAU42279.1"/>
    </source>
</evidence>
<dbReference type="SUPFAM" id="SSF51445">
    <property type="entry name" value="(Trans)glycosidases"/>
    <property type="match status" value="1"/>
</dbReference>
<protein>
    <submittedName>
        <fullName evidence="4">Uncharacterized protein</fullName>
    </submittedName>
</protein>
<dbReference type="Gene3D" id="3.20.20.80">
    <property type="entry name" value="Glycosidases"/>
    <property type="match status" value="1"/>
</dbReference>
<dbReference type="InterPro" id="IPR002053">
    <property type="entry name" value="Glyco_hydro_25"/>
</dbReference>
<evidence type="ECO:0000256" key="3">
    <source>
        <dbReference type="SAM" id="SignalP"/>
    </source>
</evidence>
<feature type="region of interest" description="Disordered" evidence="2">
    <location>
        <begin position="475"/>
        <end position="497"/>
    </location>
</feature>
<evidence type="ECO:0000313" key="5">
    <source>
        <dbReference type="Proteomes" id="UP000004310"/>
    </source>
</evidence>
<comment type="similarity">
    <text evidence="1">Belongs to the glycosyl hydrolase 25 family.</text>
</comment>
<feature type="signal peptide" evidence="3">
    <location>
        <begin position="1"/>
        <end position="32"/>
    </location>
</feature>
<evidence type="ECO:0000256" key="1">
    <source>
        <dbReference type="ARBA" id="ARBA00010646"/>
    </source>
</evidence>
<dbReference type="RefSeq" id="WP_007066254.1">
    <property type="nucleotide sequence ID" value="NZ_DS022272.1"/>
</dbReference>
<feature type="chain" id="PRO_5004172308" evidence="3">
    <location>
        <begin position="33"/>
        <end position="518"/>
    </location>
</feature>
<dbReference type="GO" id="GO:0009253">
    <property type="term" value="P:peptidoglycan catabolic process"/>
    <property type="evidence" value="ECO:0007669"/>
    <property type="project" value="InterPro"/>
</dbReference>
<evidence type="ECO:0000256" key="2">
    <source>
        <dbReference type="SAM" id="MobiDB-lite"/>
    </source>
</evidence>
<accession>Q0G7T5</accession>
<dbReference type="AlphaFoldDB" id="Q0G7T5"/>
<dbReference type="PROSITE" id="PS51904">
    <property type="entry name" value="GLYCOSYL_HYDROL_F25_2"/>
    <property type="match status" value="1"/>
</dbReference>
<feature type="compositionally biased region" description="Low complexity" evidence="2">
    <location>
        <begin position="475"/>
        <end position="485"/>
    </location>
</feature>
<reference evidence="4 5" key="1">
    <citation type="journal article" date="2010" name="J. Bacteriol.">
        <title>Genome sequence of Fulvimarina pelagi HTCC2506T, a Mn(II)-oxidizing alphaproteobacterium possessing an aerobic anoxygenic photosynthetic gene cluster and Xanthorhodopsin.</title>
        <authorList>
            <person name="Kang I."/>
            <person name="Oh H.M."/>
            <person name="Lim S.I."/>
            <person name="Ferriera S."/>
            <person name="Giovannoni S.J."/>
            <person name="Cho J.C."/>
        </authorList>
    </citation>
    <scope>NUCLEOTIDE SEQUENCE [LARGE SCALE GENOMIC DNA]</scope>
    <source>
        <strain evidence="4 5">HTCC2506</strain>
    </source>
</reference>
<gene>
    <name evidence="4" type="ORF">FP2506_05556</name>
</gene>
<dbReference type="HOGENOM" id="CLU_525570_0_0_5"/>
<dbReference type="EMBL" id="AATP01000001">
    <property type="protein sequence ID" value="EAU42279.1"/>
    <property type="molecule type" value="Genomic_DNA"/>
</dbReference>
<comment type="caution">
    <text evidence="4">The sequence shown here is derived from an EMBL/GenBank/DDBJ whole genome shotgun (WGS) entry which is preliminary data.</text>
</comment>
<dbReference type="STRING" id="217511.GCA_001463845_01665"/>
<dbReference type="Pfam" id="PF01183">
    <property type="entry name" value="Glyco_hydro_25"/>
    <property type="match status" value="1"/>
</dbReference>
<dbReference type="GO" id="GO:0003796">
    <property type="term" value="F:lysozyme activity"/>
    <property type="evidence" value="ECO:0007669"/>
    <property type="project" value="InterPro"/>
</dbReference>
<dbReference type="GO" id="GO:0016998">
    <property type="term" value="P:cell wall macromolecule catabolic process"/>
    <property type="evidence" value="ECO:0007669"/>
    <property type="project" value="InterPro"/>
</dbReference>
<sequence length="518" mass="56975">MIKTHAAFATSLKRGLVLSLCLIGLAVQPATADWKAPWKDSDRALVIDAYEFNPIDWEKMTSDERIAGFINKASDGMPPKYRCGSGRDDVWKLCKNRWWKYSVTKELYMTRRQIADSLGLLWGAYHLARPGNPRAQADHFIDFAEPRENDLIALDIEDLSDEFMSLEDAEIFAEQVKIRTGRYPVLYTNGNTAKHISKHREDYPLLSRLPLWYARYTGDITGKFPEETWPRYALWQFSSMHNCNNRSCPYRVDGTKNDIDVNVSHLDIAGLKAAWPFNDLLPEHKPETDPAMLIASVDEETEEQVADALSRPAADGGEEDAMVAAYGPMGDRPKRVDPLKLLNKAATKGEKHAESRVEAHLDEVEDIKEAAKPKEALQTAVEISGDLAPGMPVPTPNPLRAEAPQEASGEAIETDAVSQNEAGDAASDEQALLDEKDNSADEVVAVVDETVVAPLPLTAKPKVSKAAKALASLAKASNSAEMVSASEEESDDPSKALAPFTVLTRADGRIASAFSLTN</sequence>
<keyword evidence="5" id="KW-1185">Reference proteome</keyword>
<dbReference type="InterPro" id="IPR017853">
    <property type="entry name" value="GH"/>
</dbReference>
<organism evidence="4 5">
    <name type="scientific">Fulvimarina pelagi HTCC2506</name>
    <dbReference type="NCBI Taxonomy" id="314231"/>
    <lineage>
        <taxon>Bacteria</taxon>
        <taxon>Pseudomonadati</taxon>
        <taxon>Pseudomonadota</taxon>
        <taxon>Alphaproteobacteria</taxon>
        <taxon>Hyphomicrobiales</taxon>
        <taxon>Aurantimonadaceae</taxon>
        <taxon>Fulvimarina</taxon>
    </lineage>
</organism>
<dbReference type="CDD" id="cd00599">
    <property type="entry name" value="GH25_muramidase"/>
    <property type="match status" value="1"/>
</dbReference>
<feature type="region of interest" description="Disordered" evidence="2">
    <location>
        <begin position="386"/>
        <end position="430"/>
    </location>
</feature>
<dbReference type="GO" id="GO:0016052">
    <property type="term" value="P:carbohydrate catabolic process"/>
    <property type="evidence" value="ECO:0007669"/>
    <property type="project" value="TreeGrafter"/>
</dbReference>
<keyword evidence="3" id="KW-0732">Signal</keyword>